<evidence type="ECO:0000256" key="3">
    <source>
        <dbReference type="RuleBase" id="RU000363"/>
    </source>
</evidence>
<dbReference type="SMART" id="SM00822">
    <property type="entry name" value="PKS_KR"/>
    <property type="match status" value="1"/>
</dbReference>
<dbReference type="VEuPathDB" id="FungiDB:AMAG_12888"/>
<dbReference type="OrthoDB" id="6251714at2759"/>
<dbReference type="InterPro" id="IPR002347">
    <property type="entry name" value="SDR_fam"/>
</dbReference>
<dbReference type="PANTHER" id="PTHR42901">
    <property type="entry name" value="ALCOHOL DEHYDROGENASE"/>
    <property type="match status" value="1"/>
</dbReference>
<dbReference type="InterPro" id="IPR057326">
    <property type="entry name" value="KR_dom"/>
</dbReference>
<dbReference type="Pfam" id="PF00106">
    <property type="entry name" value="adh_short"/>
    <property type="match status" value="1"/>
</dbReference>
<evidence type="ECO:0000259" key="4">
    <source>
        <dbReference type="SMART" id="SM00822"/>
    </source>
</evidence>
<proteinExistence type="inferred from homology"/>
<evidence type="ECO:0000313" key="6">
    <source>
        <dbReference type="Proteomes" id="UP000054350"/>
    </source>
</evidence>
<reference evidence="6" key="2">
    <citation type="submission" date="2009-11" db="EMBL/GenBank/DDBJ databases">
        <title>The Genome Sequence of Allomyces macrogynus strain ATCC 38327.</title>
        <authorList>
            <consortium name="The Broad Institute Genome Sequencing Platform"/>
            <person name="Russ C."/>
            <person name="Cuomo C."/>
            <person name="Shea T."/>
            <person name="Young S.K."/>
            <person name="Zeng Q."/>
            <person name="Koehrsen M."/>
            <person name="Haas B."/>
            <person name="Borodovsky M."/>
            <person name="Guigo R."/>
            <person name="Alvarado L."/>
            <person name="Berlin A."/>
            <person name="Borenstein D."/>
            <person name="Chen Z."/>
            <person name="Engels R."/>
            <person name="Freedman E."/>
            <person name="Gellesch M."/>
            <person name="Goldberg J."/>
            <person name="Griggs A."/>
            <person name="Gujja S."/>
            <person name="Heiman D."/>
            <person name="Hepburn T."/>
            <person name="Howarth C."/>
            <person name="Jen D."/>
            <person name="Larson L."/>
            <person name="Lewis B."/>
            <person name="Mehta T."/>
            <person name="Park D."/>
            <person name="Pearson M."/>
            <person name="Roberts A."/>
            <person name="Saif S."/>
            <person name="Shenoy N."/>
            <person name="Sisk P."/>
            <person name="Stolte C."/>
            <person name="Sykes S."/>
            <person name="Walk T."/>
            <person name="White J."/>
            <person name="Yandava C."/>
            <person name="Burger G."/>
            <person name="Gray M.W."/>
            <person name="Holland P.W.H."/>
            <person name="King N."/>
            <person name="Lang F.B.F."/>
            <person name="Roger A.J."/>
            <person name="Ruiz-Trillo I."/>
            <person name="Lander E."/>
            <person name="Nusbaum C."/>
        </authorList>
    </citation>
    <scope>NUCLEOTIDE SEQUENCE [LARGE SCALE GENOMIC DNA]</scope>
    <source>
        <strain evidence="6">ATCC 38327</strain>
    </source>
</reference>
<dbReference type="Gene3D" id="3.40.50.720">
    <property type="entry name" value="NAD(P)-binding Rossmann-like Domain"/>
    <property type="match status" value="1"/>
</dbReference>
<dbReference type="PRINTS" id="PR00080">
    <property type="entry name" value="SDRFAMILY"/>
</dbReference>
<name>A0A0L0T0V3_ALLM3</name>
<evidence type="ECO:0000256" key="2">
    <source>
        <dbReference type="ARBA" id="ARBA00023002"/>
    </source>
</evidence>
<dbReference type="STRING" id="578462.A0A0L0T0V3"/>
<dbReference type="EMBL" id="GG745356">
    <property type="protein sequence ID" value="KNE68209.1"/>
    <property type="molecule type" value="Genomic_DNA"/>
</dbReference>
<feature type="domain" description="Ketoreductase" evidence="4">
    <location>
        <begin position="7"/>
        <end position="194"/>
    </location>
</feature>
<dbReference type="Proteomes" id="UP000054350">
    <property type="component" value="Unassembled WGS sequence"/>
</dbReference>
<keyword evidence="2" id="KW-0560">Oxidoreductase</keyword>
<organism evidence="5 6">
    <name type="scientific">Allomyces macrogynus (strain ATCC 38327)</name>
    <name type="common">Allomyces javanicus var. macrogynus</name>
    <dbReference type="NCBI Taxonomy" id="578462"/>
    <lineage>
        <taxon>Eukaryota</taxon>
        <taxon>Fungi</taxon>
        <taxon>Fungi incertae sedis</taxon>
        <taxon>Blastocladiomycota</taxon>
        <taxon>Blastocladiomycetes</taxon>
        <taxon>Blastocladiales</taxon>
        <taxon>Blastocladiaceae</taxon>
        <taxon>Allomyces</taxon>
    </lineage>
</organism>
<accession>A0A0L0T0V3</accession>
<protein>
    <recommendedName>
        <fullName evidence="4">Ketoreductase domain-containing protein</fullName>
    </recommendedName>
</protein>
<evidence type="ECO:0000313" key="5">
    <source>
        <dbReference type="EMBL" id="KNE68209.1"/>
    </source>
</evidence>
<dbReference type="GO" id="GO:0016616">
    <property type="term" value="F:oxidoreductase activity, acting on the CH-OH group of donors, NAD or NADP as acceptor"/>
    <property type="evidence" value="ECO:0007669"/>
    <property type="project" value="UniProtKB-ARBA"/>
</dbReference>
<comment type="similarity">
    <text evidence="1 3">Belongs to the short-chain dehydrogenases/reductases (SDR) family.</text>
</comment>
<dbReference type="PRINTS" id="PR00081">
    <property type="entry name" value="GDHRDH"/>
</dbReference>
<dbReference type="PANTHER" id="PTHR42901:SF1">
    <property type="entry name" value="ALCOHOL DEHYDROGENASE"/>
    <property type="match status" value="1"/>
</dbReference>
<gene>
    <name evidence="5" type="ORF">AMAG_12888</name>
</gene>
<dbReference type="PROSITE" id="PS51257">
    <property type="entry name" value="PROKAR_LIPOPROTEIN"/>
    <property type="match status" value="1"/>
</dbReference>
<dbReference type="OMA" id="WRWMWET"/>
<dbReference type="InterPro" id="IPR036291">
    <property type="entry name" value="NAD(P)-bd_dom_sf"/>
</dbReference>
<dbReference type="AlphaFoldDB" id="A0A0L0T0V3"/>
<dbReference type="eggNOG" id="KOG1205">
    <property type="taxonomic scope" value="Eukaryota"/>
</dbReference>
<evidence type="ECO:0000256" key="1">
    <source>
        <dbReference type="ARBA" id="ARBA00006484"/>
    </source>
</evidence>
<sequence length="257" mass="27709">MGRLAGQTVFITGASAGIGASCARHFAEEHCNLVLTARRLERLEELRAELLAQYPEIQVHVVALDVTKRADVFAVVDALPEAFKNVDVLVNNAGLSLGLDHLLDVSEESVNIMFDTNVKGLLNVTQAIVPAMKQRGKGHIINIGSVAGKQAYAGGSIYCATKHAVEAMSQALTQELVNTPLRVTLVAPGLVQTEFSVVRFHGNQDKADSVYKGLDPLTGDDIAEVVVFAASRPPHVQINDILVYPTQQASVFHIHRN</sequence>
<dbReference type="SUPFAM" id="SSF51735">
    <property type="entry name" value="NAD(P)-binding Rossmann-fold domains"/>
    <property type="match status" value="1"/>
</dbReference>
<keyword evidence="6" id="KW-1185">Reference proteome</keyword>
<dbReference type="FunFam" id="3.40.50.720:FF:000047">
    <property type="entry name" value="NADP-dependent L-serine/L-allo-threonine dehydrogenase"/>
    <property type="match status" value="1"/>
</dbReference>
<reference evidence="5 6" key="1">
    <citation type="submission" date="2009-11" db="EMBL/GenBank/DDBJ databases">
        <title>Annotation of Allomyces macrogynus ATCC 38327.</title>
        <authorList>
            <consortium name="The Broad Institute Genome Sequencing Platform"/>
            <person name="Russ C."/>
            <person name="Cuomo C."/>
            <person name="Burger G."/>
            <person name="Gray M.W."/>
            <person name="Holland P.W.H."/>
            <person name="King N."/>
            <person name="Lang F.B.F."/>
            <person name="Roger A.J."/>
            <person name="Ruiz-Trillo I."/>
            <person name="Young S.K."/>
            <person name="Zeng Q."/>
            <person name="Gargeya S."/>
            <person name="Fitzgerald M."/>
            <person name="Haas B."/>
            <person name="Abouelleil A."/>
            <person name="Alvarado L."/>
            <person name="Arachchi H.M."/>
            <person name="Berlin A."/>
            <person name="Chapman S.B."/>
            <person name="Gearin G."/>
            <person name="Goldberg J."/>
            <person name="Griggs A."/>
            <person name="Gujja S."/>
            <person name="Hansen M."/>
            <person name="Heiman D."/>
            <person name="Howarth C."/>
            <person name="Larimer J."/>
            <person name="Lui A."/>
            <person name="MacDonald P.J.P."/>
            <person name="McCowen C."/>
            <person name="Montmayeur A."/>
            <person name="Murphy C."/>
            <person name="Neiman D."/>
            <person name="Pearson M."/>
            <person name="Priest M."/>
            <person name="Roberts A."/>
            <person name="Saif S."/>
            <person name="Shea T."/>
            <person name="Sisk P."/>
            <person name="Stolte C."/>
            <person name="Sykes S."/>
            <person name="Wortman J."/>
            <person name="Nusbaum C."/>
            <person name="Birren B."/>
        </authorList>
    </citation>
    <scope>NUCLEOTIDE SEQUENCE [LARGE SCALE GENOMIC DNA]</scope>
    <source>
        <strain evidence="5 6">ATCC 38327</strain>
    </source>
</reference>